<dbReference type="SUPFAM" id="SSF103473">
    <property type="entry name" value="MFS general substrate transporter"/>
    <property type="match status" value="1"/>
</dbReference>
<dbReference type="CDD" id="cd17485">
    <property type="entry name" value="MFS_MFSD3"/>
    <property type="match status" value="1"/>
</dbReference>
<keyword evidence="6 7" id="KW-0472">Membrane</keyword>
<evidence type="ECO:0000313" key="8">
    <source>
        <dbReference type="EMBL" id="UUX49527.1"/>
    </source>
</evidence>
<evidence type="ECO:0000256" key="6">
    <source>
        <dbReference type="ARBA" id="ARBA00023136"/>
    </source>
</evidence>
<keyword evidence="3" id="KW-0813">Transport</keyword>
<comment type="subcellular location">
    <subcellularLocation>
        <location evidence="1">Membrane</location>
        <topology evidence="1">Multi-pass membrane protein</topology>
    </subcellularLocation>
</comment>
<feature type="transmembrane region" description="Helical" evidence="7">
    <location>
        <begin position="96"/>
        <end position="115"/>
    </location>
</feature>
<feature type="transmembrane region" description="Helical" evidence="7">
    <location>
        <begin position="187"/>
        <end position="207"/>
    </location>
</feature>
<organism evidence="8 9">
    <name type="scientific">Nisaea acidiphila</name>
    <dbReference type="NCBI Taxonomy" id="1862145"/>
    <lineage>
        <taxon>Bacteria</taxon>
        <taxon>Pseudomonadati</taxon>
        <taxon>Pseudomonadota</taxon>
        <taxon>Alphaproteobacteria</taxon>
        <taxon>Rhodospirillales</taxon>
        <taxon>Thalassobaculaceae</taxon>
        <taxon>Nisaea</taxon>
    </lineage>
</organism>
<evidence type="ECO:0000256" key="7">
    <source>
        <dbReference type="SAM" id="Phobius"/>
    </source>
</evidence>
<dbReference type="InterPro" id="IPR011701">
    <property type="entry name" value="MFS"/>
</dbReference>
<name>A0A9J7AQL6_9PROT</name>
<feature type="transmembrane region" description="Helical" evidence="7">
    <location>
        <begin position="373"/>
        <end position="394"/>
    </location>
</feature>
<feature type="transmembrane region" description="Helical" evidence="7">
    <location>
        <begin position="400"/>
        <end position="419"/>
    </location>
</feature>
<dbReference type="EMBL" id="CP102480">
    <property type="protein sequence ID" value="UUX49527.1"/>
    <property type="molecule type" value="Genomic_DNA"/>
</dbReference>
<keyword evidence="5 7" id="KW-1133">Transmembrane helix</keyword>
<comment type="similarity">
    <text evidence="2">Belongs to the major facilitator superfamily.</text>
</comment>
<evidence type="ECO:0000256" key="1">
    <source>
        <dbReference type="ARBA" id="ARBA00004141"/>
    </source>
</evidence>
<evidence type="ECO:0000256" key="3">
    <source>
        <dbReference type="ARBA" id="ARBA00022448"/>
    </source>
</evidence>
<dbReference type="Gene3D" id="1.20.1250.20">
    <property type="entry name" value="MFS general substrate transporter like domains"/>
    <property type="match status" value="1"/>
</dbReference>
<feature type="transmembrane region" description="Helical" evidence="7">
    <location>
        <begin position="335"/>
        <end position="361"/>
    </location>
</feature>
<proteinExistence type="inferred from homology"/>
<dbReference type="InterPro" id="IPR004752">
    <property type="entry name" value="AmpG_permease/AT-1"/>
</dbReference>
<feature type="transmembrane region" description="Helical" evidence="7">
    <location>
        <begin position="304"/>
        <end position="323"/>
    </location>
</feature>
<sequence length="438" mass="46710">MSDGIALHRKRESELVVESHERLDRRVWLTLLGLYVAQAIPVYLVAAAMPPIFRSMGVNLASIGSIGILMLPWILKFLWAPYVDRIGSTRFGRRRSWILPMQLISVTIILTLSAVEPADNLRIFFPLLMLLAICAATQDIATDGYAVEHLPQRHQALGNAIQGGSVAAGVLIGGSLTLFVYDLQGWSVALRITAGLSALCLLPVLLIPERLGARRGEAVPANGQDPRPSLRAFVKRPHALALLSFALVFRLPEGLIKGVEQAFLVDQGLGLSEIGLVSGGASACVGLGGSALAVIAIRSCGLRAFFWTIGAARAVCFLGYAALSYGVLDGALGGYPALIALSVANTFIRYMEIVGLYTAFMRFSSLSQAGTDFTFLSCANLFVYMCGSIAAGFIGEAFGYGPLFSLAFGLSVVGILLAMRCLPATLTVRTSQPAELTQ</sequence>
<evidence type="ECO:0000313" key="9">
    <source>
        <dbReference type="Proteomes" id="UP001060336"/>
    </source>
</evidence>
<dbReference type="RefSeq" id="WP_257768249.1">
    <property type="nucleotide sequence ID" value="NZ_CP102480.1"/>
</dbReference>
<reference evidence="8" key="1">
    <citation type="submission" date="2022-08" db="EMBL/GenBank/DDBJ databases">
        <title>Nisaea acidiphila sp. nov., isolated from a marine algal debris and emended description of the genus Nisaea Urios et al. 2008.</title>
        <authorList>
            <person name="Kwon K."/>
        </authorList>
    </citation>
    <scope>NUCLEOTIDE SEQUENCE</scope>
    <source>
        <strain evidence="8">MEBiC11861</strain>
    </source>
</reference>
<feature type="transmembrane region" description="Helical" evidence="7">
    <location>
        <begin position="27"/>
        <end position="46"/>
    </location>
</feature>
<accession>A0A9J7AQL6</accession>
<evidence type="ECO:0000256" key="4">
    <source>
        <dbReference type="ARBA" id="ARBA00022692"/>
    </source>
</evidence>
<gene>
    <name evidence="8" type="ORF">NUH88_19270</name>
</gene>
<keyword evidence="9" id="KW-1185">Reference proteome</keyword>
<dbReference type="PANTHER" id="PTHR12778:SF10">
    <property type="entry name" value="MAJOR FACILITATOR SUPERFAMILY DOMAIN-CONTAINING PROTEIN 3"/>
    <property type="match status" value="1"/>
</dbReference>
<evidence type="ECO:0000256" key="2">
    <source>
        <dbReference type="ARBA" id="ARBA00008335"/>
    </source>
</evidence>
<dbReference type="InterPro" id="IPR036259">
    <property type="entry name" value="MFS_trans_sf"/>
</dbReference>
<dbReference type="AlphaFoldDB" id="A0A9J7AQL6"/>
<dbReference type="GO" id="GO:0016020">
    <property type="term" value="C:membrane"/>
    <property type="evidence" value="ECO:0007669"/>
    <property type="project" value="UniProtKB-SubCell"/>
</dbReference>
<keyword evidence="4 7" id="KW-0812">Transmembrane</keyword>
<feature type="transmembrane region" description="Helical" evidence="7">
    <location>
        <begin position="52"/>
        <end position="75"/>
    </location>
</feature>
<dbReference type="PANTHER" id="PTHR12778">
    <property type="entry name" value="SOLUTE CARRIER FAMILY 33 ACETYL-COA TRANSPORTER -RELATED"/>
    <property type="match status" value="1"/>
</dbReference>
<evidence type="ECO:0000256" key="5">
    <source>
        <dbReference type="ARBA" id="ARBA00022989"/>
    </source>
</evidence>
<dbReference type="Pfam" id="PF07690">
    <property type="entry name" value="MFS_1"/>
    <property type="match status" value="1"/>
</dbReference>
<dbReference type="Proteomes" id="UP001060336">
    <property type="component" value="Chromosome"/>
</dbReference>
<dbReference type="GO" id="GO:0022857">
    <property type="term" value="F:transmembrane transporter activity"/>
    <property type="evidence" value="ECO:0007669"/>
    <property type="project" value="InterPro"/>
</dbReference>
<dbReference type="KEGG" id="naci:NUH88_19270"/>
<feature type="transmembrane region" description="Helical" evidence="7">
    <location>
        <begin position="276"/>
        <end position="297"/>
    </location>
</feature>
<protein>
    <submittedName>
        <fullName evidence="8">MFS transporter</fullName>
    </submittedName>
</protein>
<feature type="transmembrane region" description="Helical" evidence="7">
    <location>
        <begin position="161"/>
        <end position="181"/>
    </location>
</feature>